<evidence type="ECO:0000313" key="1">
    <source>
        <dbReference type="EMBL" id="KAH7967074.1"/>
    </source>
</evidence>
<proteinExistence type="predicted"/>
<evidence type="ECO:0000313" key="2">
    <source>
        <dbReference type="Proteomes" id="UP000821865"/>
    </source>
</evidence>
<dbReference type="EMBL" id="CM023471">
    <property type="protein sequence ID" value="KAH7967074.1"/>
    <property type="molecule type" value="Genomic_DNA"/>
</dbReference>
<gene>
    <name evidence="1" type="ORF">HPB49_022168</name>
</gene>
<keyword evidence="2" id="KW-1185">Reference proteome</keyword>
<reference evidence="1" key="1">
    <citation type="submission" date="2020-05" db="EMBL/GenBank/DDBJ databases">
        <title>Large-scale comparative analyses of tick genomes elucidate their genetic diversity and vector capacities.</title>
        <authorList>
            <person name="Jia N."/>
            <person name="Wang J."/>
            <person name="Shi W."/>
            <person name="Du L."/>
            <person name="Sun Y."/>
            <person name="Zhan W."/>
            <person name="Jiang J."/>
            <person name="Wang Q."/>
            <person name="Zhang B."/>
            <person name="Ji P."/>
            <person name="Sakyi L.B."/>
            <person name="Cui X."/>
            <person name="Yuan T."/>
            <person name="Jiang B."/>
            <person name="Yang W."/>
            <person name="Lam T.T.-Y."/>
            <person name="Chang Q."/>
            <person name="Ding S."/>
            <person name="Wang X."/>
            <person name="Zhu J."/>
            <person name="Ruan X."/>
            <person name="Zhao L."/>
            <person name="Wei J."/>
            <person name="Que T."/>
            <person name="Du C."/>
            <person name="Cheng J."/>
            <person name="Dai P."/>
            <person name="Han X."/>
            <person name="Huang E."/>
            <person name="Gao Y."/>
            <person name="Liu J."/>
            <person name="Shao H."/>
            <person name="Ye R."/>
            <person name="Li L."/>
            <person name="Wei W."/>
            <person name="Wang X."/>
            <person name="Wang C."/>
            <person name="Yang T."/>
            <person name="Huo Q."/>
            <person name="Li W."/>
            <person name="Guo W."/>
            <person name="Chen H."/>
            <person name="Zhou L."/>
            <person name="Ni X."/>
            <person name="Tian J."/>
            <person name="Zhou Y."/>
            <person name="Sheng Y."/>
            <person name="Liu T."/>
            <person name="Pan Y."/>
            <person name="Xia L."/>
            <person name="Li J."/>
            <person name="Zhao F."/>
            <person name="Cao W."/>
        </authorList>
    </citation>
    <scope>NUCLEOTIDE SEQUENCE</scope>
    <source>
        <strain evidence="1">Dsil-2018</strain>
    </source>
</reference>
<name>A0ACB8DG70_DERSI</name>
<comment type="caution">
    <text evidence="1">The sequence shown here is derived from an EMBL/GenBank/DDBJ whole genome shotgun (WGS) entry which is preliminary data.</text>
</comment>
<sequence>MDGEGIIHSCNMLGDGALINKLLSSVPIFVVDHVNEYQMNYIVHQCAQRPQNAKDSYFPKLREKGIRGVLMFPGTKWCGAGNVASNYDDLGEARQADMCCREHDFAKESIPAFGAKRGVKNKLFYTM</sequence>
<organism evidence="1 2">
    <name type="scientific">Dermacentor silvarum</name>
    <name type="common">Tick</name>
    <dbReference type="NCBI Taxonomy" id="543639"/>
    <lineage>
        <taxon>Eukaryota</taxon>
        <taxon>Metazoa</taxon>
        <taxon>Ecdysozoa</taxon>
        <taxon>Arthropoda</taxon>
        <taxon>Chelicerata</taxon>
        <taxon>Arachnida</taxon>
        <taxon>Acari</taxon>
        <taxon>Parasitiformes</taxon>
        <taxon>Ixodida</taxon>
        <taxon>Ixodoidea</taxon>
        <taxon>Ixodidae</taxon>
        <taxon>Rhipicephalinae</taxon>
        <taxon>Dermacentor</taxon>
    </lineage>
</organism>
<dbReference type="Proteomes" id="UP000821865">
    <property type="component" value="Chromosome 2"/>
</dbReference>
<protein>
    <submittedName>
        <fullName evidence="1">Uncharacterized protein</fullName>
    </submittedName>
</protein>
<accession>A0ACB8DG70</accession>